<keyword evidence="3" id="KW-1185">Reference proteome</keyword>
<dbReference type="Pfam" id="PF06985">
    <property type="entry name" value="HET"/>
    <property type="match status" value="1"/>
</dbReference>
<feature type="domain" description="Heterokaryon incompatibility" evidence="1">
    <location>
        <begin position="420"/>
        <end position="552"/>
    </location>
</feature>
<dbReference type="PANTHER" id="PTHR39596">
    <property type="match status" value="1"/>
</dbReference>
<dbReference type="OrthoDB" id="3499582at2759"/>
<dbReference type="Proteomes" id="UP000235672">
    <property type="component" value="Unassembled WGS sequence"/>
</dbReference>
<evidence type="ECO:0000313" key="3">
    <source>
        <dbReference type="Proteomes" id="UP000235672"/>
    </source>
</evidence>
<protein>
    <recommendedName>
        <fullName evidence="1">Heterokaryon incompatibility domain-containing protein</fullName>
    </recommendedName>
</protein>
<reference evidence="2 3" key="1">
    <citation type="submission" date="2016-05" db="EMBL/GenBank/DDBJ databases">
        <title>A degradative enzymes factory behind the ericoid mycorrhizal symbiosis.</title>
        <authorList>
            <consortium name="DOE Joint Genome Institute"/>
            <person name="Martino E."/>
            <person name="Morin E."/>
            <person name="Grelet G."/>
            <person name="Kuo A."/>
            <person name="Kohler A."/>
            <person name="Daghino S."/>
            <person name="Barry K."/>
            <person name="Choi C."/>
            <person name="Cichocki N."/>
            <person name="Clum A."/>
            <person name="Copeland A."/>
            <person name="Hainaut M."/>
            <person name="Haridas S."/>
            <person name="Labutti K."/>
            <person name="Lindquist E."/>
            <person name="Lipzen A."/>
            <person name="Khouja H.-R."/>
            <person name="Murat C."/>
            <person name="Ohm R."/>
            <person name="Olson A."/>
            <person name="Spatafora J."/>
            <person name="Veneault-Fourrey C."/>
            <person name="Henrissat B."/>
            <person name="Grigoriev I."/>
            <person name="Martin F."/>
            <person name="Perotto S."/>
        </authorList>
    </citation>
    <scope>NUCLEOTIDE SEQUENCE [LARGE SCALE GENOMIC DNA]</scope>
    <source>
        <strain evidence="2 3">UAMH 7357</strain>
    </source>
</reference>
<name>A0A2J6PT14_9HELO</name>
<proteinExistence type="predicted"/>
<evidence type="ECO:0000259" key="1">
    <source>
        <dbReference type="Pfam" id="PF06985"/>
    </source>
</evidence>
<dbReference type="STRING" id="1745343.A0A2J6PT14"/>
<organism evidence="2 3">
    <name type="scientific">Hyaloscypha hepaticicola</name>
    <dbReference type="NCBI Taxonomy" id="2082293"/>
    <lineage>
        <taxon>Eukaryota</taxon>
        <taxon>Fungi</taxon>
        <taxon>Dikarya</taxon>
        <taxon>Ascomycota</taxon>
        <taxon>Pezizomycotina</taxon>
        <taxon>Leotiomycetes</taxon>
        <taxon>Helotiales</taxon>
        <taxon>Hyaloscyphaceae</taxon>
        <taxon>Hyaloscypha</taxon>
    </lineage>
</organism>
<dbReference type="PANTHER" id="PTHR39596:SF4">
    <property type="entry name" value="HET DOMAIN PROTEIN (AFU_ORTHOLOGUE AFUA_3G03140)-RELATED"/>
    <property type="match status" value="1"/>
</dbReference>
<evidence type="ECO:0000313" key="2">
    <source>
        <dbReference type="EMBL" id="PMD17175.1"/>
    </source>
</evidence>
<accession>A0A2J6PT14</accession>
<dbReference type="EMBL" id="KZ613501">
    <property type="protein sequence ID" value="PMD17175.1"/>
    <property type="molecule type" value="Genomic_DNA"/>
</dbReference>
<dbReference type="AlphaFoldDB" id="A0A2J6PT14"/>
<sequence>MFVVRHPEGNHDHEVTPERLASIWNAHRIDRSTLYPRSSYHCEGLVQTGIEKRLYLSRPPFEFEPDEFITPISYLEDMISAAGDPYRHFCRLDDLYSQLVDCIFVADDSVSGFDENLADYATRLLSRLPCRPVELALDPDVSVSQVLDSLSPDYFEIEAVHTSPPLQRNITNCWDNLVVTSKFSANVVRAALTISQDTKKTPSLRNLRRLADTTAELLEETVQLQRLIVDTKRRQSSFIVQAFLWSSWQRFAMLFFWQALRSQLESGYDYSANEVVAIQGIPFSMTVYTTHSAKQTPGFSIPQYMCEWAFRLLRSERSSATFDYRQFHSRFNSVFSDRSARCIGDQPCNGTSPENCERFVGSRVEDQSAHDKDCLGLDACQRMCWDEKSYRGVQGTRAVCITSTGCESLEYCKASDKTLAISHVWAHGQGGRPESSLQQGRRGGMNQCLHRRYSDIAKAIGCDSYWMDTPCIPEDEVLRSEAIRGINEVFSHSKITLVCDADLMVLDISSILEAIQTENDTRPSRNAILSSERLLVTIVICDWNVRAWTLLEAMKGRDRIHLLCKDNKIVSLKSVLDLVCHNGAVDIAIQYLTMQHLLPSKPPPDAAGDRNLLKRGLISVEEAASLLSHRHASRDNDDVLIWSLLFNEKIFKTAQELWLADDVPHRYGLNSGFLISSAPRIKGIQGLSWAPSRPAIRLAAEEEAQGQRAHLATASYNTSLCDITTEGLHGGWFIHEFICSEVVAPGQLLQITHTYLRGCHLGALLTPITLNVQGQPVPASFRGDAMGPLFAICGRGDGYLPWVWKGVFEWDESESLPEFHREMLHIA</sequence>
<dbReference type="InterPro" id="IPR010730">
    <property type="entry name" value="HET"/>
</dbReference>
<gene>
    <name evidence="2" type="ORF">NA56DRAFT_752535</name>
</gene>